<dbReference type="EMBL" id="KI659341">
    <property type="protein sequence ID" value="ETN79798.1"/>
    <property type="molecule type" value="Genomic_DNA"/>
</dbReference>
<dbReference type="KEGG" id="nai:NECAME_09631"/>
<accession>W2TDB2</accession>
<proteinExistence type="predicted"/>
<name>W2TDB2_NECAM</name>
<organism evidence="1 2">
    <name type="scientific">Necator americanus</name>
    <name type="common">Human hookworm</name>
    <dbReference type="NCBI Taxonomy" id="51031"/>
    <lineage>
        <taxon>Eukaryota</taxon>
        <taxon>Metazoa</taxon>
        <taxon>Ecdysozoa</taxon>
        <taxon>Nematoda</taxon>
        <taxon>Chromadorea</taxon>
        <taxon>Rhabditida</taxon>
        <taxon>Rhabditina</taxon>
        <taxon>Rhabditomorpha</taxon>
        <taxon>Strongyloidea</taxon>
        <taxon>Ancylostomatidae</taxon>
        <taxon>Bunostominae</taxon>
        <taxon>Necator</taxon>
    </lineage>
</organism>
<evidence type="ECO:0000313" key="2">
    <source>
        <dbReference type="Proteomes" id="UP000053676"/>
    </source>
</evidence>
<gene>
    <name evidence="1" type="ORF">NECAME_09631</name>
</gene>
<evidence type="ECO:0000313" key="1">
    <source>
        <dbReference type="EMBL" id="ETN79798.1"/>
    </source>
</evidence>
<keyword evidence="2" id="KW-1185">Reference proteome</keyword>
<sequence>MEALYSGHRVLKMIREDDVMSLKGLNGFTVSERHPKGKYMIGIRGWRGREETLPRGREEMLARRRDCLEGGKKFGHN</sequence>
<dbReference type="Proteomes" id="UP000053676">
    <property type="component" value="Unassembled WGS sequence"/>
</dbReference>
<protein>
    <submittedName>
        <fullName evidence="1">Uncharacterized protein</fullName>
    </submittedName>
</protein>
<reference evidence="2" key="1">
    <citation type="journal article" date="2014" name="Nat. Genet.">
        <title>Genome of the human hookworm Necator americanus.</title>
        <authorList>
            <person name="Tang Y.T."/>
            <person name="Gao X."/>
            <person name="Rosa B.A."/>
            <person name="Abubucker S."/>
            <person name="Hallsworth-Pepin K."/>
            <person name="Martin J."/>
            <person name="Tyagi R."/>
            <person name="Heizer E."/>
            <person name="Zhang X."/>
            <person name="Bhonagiri-Palsikar V."/>
            <person name="Minx P."/>
            <person name="Warren W.C."/>
            <person name="Wang Q."/>
            <person name="Zhan B."/>
            <person name="Hotez P.J."/>
            <person name="Sternberg P.W."/>
            <person name="Dougall A."/>
            <person name="Gaze S.T."/>
            <person name="Mulvenna J."/>
            <person name="Sotillo J."/>
            <person name="Ranganathan S."/>
            <person name="Rabelo E.M."/>
            <person name="Wilson R.K."/>
            <person name="Felgner P.L."/>
            <person name="Bethony J."/>
            <person name="Hawdon J.M."/>
            <person name="Gasser R.B."/>
            <person name="Loukas A."/>
            <person name="Mitreva M."/>
        </authorList>
    </citation>
    <scope>NUCLEOTIDE SEQUENCE [LARGE SCALE GENOMIC DNA]</scope>
</reference>
<dbReference type="AlphaFoldDB" id="W2TDB2"/>